<feature type="domain" description="IPT/TIG" evidence="2">
    <location>
        <begin position="2"/>
        <end position="66"/>
    </location>
</feature>
<dbReference type="AlphaFoldDB" id="A0A0F6SEQ1"/>
<protein>
    <recommendedName>
        <fullName evidence="2">IPT/TIG domain-containing protein</fullName>
    </recommendedName>
</protein>
<dbReference type="EMBL" id="CP011125">
    <property type="protein sequence ID" value="AKF05584.1"/>
    <property type="molecule type" value="Genomic_DNA"/>
</dbReference>
<dbReference type="InterPro" id="IPR002909">
    <property type="entry name" value="IPT_dom"/>
</dbReference>
<sequence>MPSHGPFVGGNQVILRGTGFTDDAQVTIGGRAVQPADHQLIDSRRLAVIVPAGDVGPADVEVQVGDETVVLEDGYVYDALYVDPSRGSIAGGTFVTITGSGTTFATGDSVVFGRMPCTNVTVVSETRITCRTPASSAGEVDVTVLRAADGHMDTAEDAFEYYDTSDPLNGGLGGGTISGSLNVTVVDWLSDAPLEGAFVIVGQDLDTPHQGLTNALGQITFSGPDLVGPLTVHVAKDCYQRTSVVAFDASDVTVFLRMWDPLTLPERCRADGEPPPPTGGRGRNLSFVEGDLIWRGPNEYGPNPWANIPEPREGWERVAYVYTTVREIGLANPDPAGGGAHQRVIEVLPDDGTQHLGYPYRILAYPRGMAVYALAGLQERRTGGRFIPYVMGVARSVLAGPGDTVSGVDIVMDIPLDHYVDVDLGVLPASTPVGPNRFRVQAFLDLGGEGLIRRQVGAQDFDTLRRYDAARDFRFVSQPALSGTIADGRYRITAGWFTGDADGEPFTYAVVNGVTAVDETVPMPDFLGVPMAVAPSVGQSLPADRILRWRAEGGPAPDLYWLLIFSEDGNLAWEMFVPGSVTEAPMPDLSTIPELFDVPDGAIYWQVRAASIPGFDFDELSYAQLSDRYWSHSARNTFIVQR</sequence>
<dbReference type="CDD" id="cd00102">
    <property type="entry name" value="IPT"/>
    <property type="match status" value="1"/>
</dbReference>
<organism evidence="3 4">
    <name type="scientific">Sandaracinus amylolyticus</name>
    <dbReference type="NCBI Taxonomy" id="927083"/>
    <lineage>
        <taxon>Bacteria</taxon>
        <taxon>Pseudomonadati</taxon>
        <taxon>Myxococcota</taxon>
        <taxon>Polyangia</taxon>
        <taxon>Polyangiales</taxon>
        <taxon>Sandaracinaceae</taxon>
        <taxon>Sandaracinus</taxon>
    </lineage>
</organism>
<dbReference type="InterPro" id="IPR013783">
    <property type="entry name" value="Ig-like_fold"/>
</dbReference>
<dbReference type="CDD" id="cd00603">
    <property type="entry name" value="IPT_PCSR"/>
    <property type="match status" value="1"/>
</dbReference>
<dbReference type="InterPro" id="IPR014756">
    <property type="entry name" value="Ig_E-set"/>
</dbReference>
<feature type="domain" description="IPT/TIG" evidence="2">
    <location>
        <begin position="82"/>
        <end position="151"/>
    </location>
</feature>
<dbReference type="SUPFAM" id="SSF81296">
    <property type="entry name" value="E set domains"/>
    <property type="match status" value="2"/>
</dbReference>
<dbReference type="STRING" id="927083.DB32_002733"/>
<evidence type="ECO:0000313" key="3">
    <source>
        <dbReference type="EMBL" id="AKF05584.1"/>
    </source>
</evidence>
<evidence type="ECO:0000259" key="2">
    <source>
        <dbReference type="Pfam" id="PF01833"/>
    </source>
</evidence>
<evidence type="ECO:0000313" key="4">
    <source>
        <dbReference type="Proteomes" id="UP000034883"/>
    </source>
</evidence>
<dbReference type="PANTHER" id="PTHR46769:SF2">
    <property type="entry name" value="FIBROCYSTIN-L ISOFORM 2 PRECURSOR-RELATED"/>
    <property type="match status" value="1"/>
</dbReference>
<gene>
    <name evidence="3" type="ORF">DB32_002733</name>
</gene>
<evidence type="ECO:0000256" key="1">
    <source>
        <dbReference type="ARBA" id="ARBA00022729"/>
    </source>
</evidence>
<keyword evidence="1" id="KW-0732">Signal</keyword>
<name>A0A0F6SEQ1_9BACT</name>
<dbReference type="Proteomes" id="UP000034883">
    <property type="component" value="Chromosome"/>
</dbReference>
<dbReference type="InterPro" id="IPR052387">
    <property type="entry name" value="Fibrocystin"/>
</dbReference>
<dbReference type="Gene3D" id="2.60.40.10">
    <property type="entry name" value="Immunoglobulins"/>
    <property type="match status" value="2"/>
</dbReference>
<accession>A0A0F6SEQ1</accession>
<reference evidence="3 4" key="1">
    <citation type="submission" date="2015-03" db="EMBL/GenBank/DDBJ databases">
        <title>Genome assembly of Sandaracinus amylolyticus DSM 53668.</title>
        <authorList>
            <person name="Sharma G."/>
            <person name="Subramanian S."/>
        </authorList>
    </citation>
    <scope>NUCLEOTIDE SEQUENCE [LARGE SCALE GENOMIC DNA]</scope>
    <source>
        <strain evidence="3 4">DSM 53668</strain>
    </source>
</reference>
<keyword evidence="4" id="KW-1185">Reference proteome</keyword>
<dbReference type="PANTHER" id="PTHR46769">
    <property type="entry name" value="POLYCYSTIC KIDNEY AND HEPATIC DISEASE 1 (AUTOSOMAL RECESSIVE)-LIKE 1"/>
    <property type="match status" value="1"/>
</dbReference>
<proteinExistence type="predicted"/>
<dbReference type="KEGG" id="samy:DB32_002733"/>
<dbReference type="Pfam" id="PF01833">
    <property type="entry name" value="TIG"/>
    <property type="match status" value="2"/>
</dbReference>